<dbReference type="RefSeq" id="WP_087998137.1">
    <property type="nucleotide sequence ID" value="NZ_BMHB01000001.1"/>
</dbReference>
<dbReference type="EMBL" id="BMHB01000001">
    <property type="protein sequence ID" value="GGI13347.1"/>
    <property type="molecule type" value="Genomic_DNA"/>
</dbReference>
<evidence type="ECO:0000313" key="3">
    <source>
        <dbReference type="Proteomes" id="UP000626244"/>
    </source>
</evidence>
<keyword evidence="1" id="KW-0472">Membrane</keyword>
<evidence type="ECO:0000256" key="1">
    <source>
        <dbReference type="SAM" id="Phobius"/>
    </source>
</evidence>
<accession>A0A8J3AFC4</accession>
<reference evidence="3" key="1">
    <citation type="journal article" date="2019" name="Int. J. Syst. Evol. Microbiol.">
        <title>The Global Catalogue of Microorganisms (GCM) 10K type strain sequencing project: providing services to taxonomists for standard genome sequencing and annotation.</title>
        <authorList>
            <consortium name="The Broad Institute Genomics Platform"/>
            <consortium name="The Broad Institute Genome Sequencing Center for Infectious Disease"/>
            <person name="Wu L."/>
            <person name="Ma J."/>
        </authorList>
    </citation>
    <scope>NUCLEOTIDE SEQUENCE [LARGE SCALE GENOMIC DNA]</scope>
    <source>
        <strain evidence="3">CGMCC 1.14993</strain>
    </source>
</reference>
<gene>
    <name evidence="2" type="ORF">GCM10007380_17460</name>
</gene>
<protein>
    <submittedName>
        <fullName evidence="2">Uncharacterized protein</fullName>
    </submittedName>
</protein>
<comment type="caution">
    <text evidence="2">The sequence shown here is derived from an EMBL/GenBank/DDBJ whole genome shotgun (WGS) entry which is preliminary data.</text>
</comment>
<name>A0A8J3AFC4_9BACI</name>
<dbReference type="AlphaFoldDB" id="A0A8J3AFC4"/>
<sequence length="93" mass="10622">MKYSISSKSAFKALLTVIGVNILLVIFLFSLGYFLDILPAFTLFGYKIIVFPLSLFVFILSLVSEIKVKNKRLVDIEGESSEKKSRMDKYHHT</sequence>
<keyword evidence="1" id="KW-1133">Transmembrane helix</keyword>
<dbReference type="Proteomes" id="UP000626244">
    <property type="component" value="Unassembled WGS sequence"/>
</dbReference>
<keyword evidence="1" id="KW-0812">Transmembrane</keyword>
<evidence type="ECO:0000313" key="2">
    <source>
        <dbReference type="EMBL" id="GGI13347.1"/>
    </source>
</evidence>
<keyword evidence="3" id="KW-1185">Reference proteome</keyword>
<feature type="transmembrane region" description="Helical" evidence="1">
    <location>
        <begin position="41"/>
        <end position="63"/>
    </location>
</feature>
<proteinExistence type="predicted"/>
<organism evidence="2 3">
    <name type="scientific">Gottfriedia solisilvae</name>
    <dbReference type="NCBI Taxonomy" id="1516104"/>
    <lineage>
        <taxon>Bacteria</taxon>
        <taxon>Bacillati</taxon>
        <taxon>Bacillota</taxon>
        <taxon>Bacilli</taxon>
        <taxon>Bacillales</taxon>
        <taxon>Bacillaceae</taxon>
        <taxon>Gottfriedia</taxon>
    </lineage>
</organism>
<feature type="transmembrane region" description="Helical" evidence="1">
    <location>
        <begin position="12"/>
        <end position="35"/>
    </location>
</feature>